<evidence type="ECO:0000259" key="4">
    <source>
        <dbReference type="Pfam" id="PF13007"/>
    </source>
</evidence>
<feature type="domain" description="Transposase IS66 zinc-finger binding" evidence="3">
    <location>
        <begin position="135"/>
        <end position="178"/>
    </location>
</feature>
<dbReference type="InterPro" id="IPR024474">
    <property type="entry name" value="Znf_dom_IS66"/>
</dbReference>
<dbReference type="EMBL" id="CAADRM010000013">
    <property type="protein sequence ID" value="VFU11532.1"/>
    <property type="molecule type" value="Genomic_DNA"/>
</dbReference>
<evidence type="ECO:0000313" key="6">
    <source>
        <dbReference type="EMBL" id="VFU11532.1"/>
    </source>
</evidence>
<dbReference type="PANTHER" id="PTHR33678:SF1">
    <property type="entry name" value="BLL1576 PROTEIN"/>
    <property type="match status" value="1"/>
</dbReference>
<dbReference type="InterPro" id="IPR052344">
    <property type="entry name" value="Transposase-related"/>
</dbReference>
<evidence type="ECO:0000256" key="1">
    <source>
        <dbReference type="SAM" id="MobiDB-lite"/>
    </source>
</evidence>
<evidence type="ECO:0000259" key="5">
    <source>
        <dbReference type="Pfam" id="PF13817"/>
    </source>
</evidence>
<dbReference type="NCBIfam" id="NF033517">
    <property type="entry name" value="transpos_IS66"/>
    <property type="match status" value="1"/>
</dbReference>
<evidence type="ECO:0000259" key="2">
    <source>
        <dbReference type="Pfam" id="PF03050"/>
    </source>
</evidence>
<name>A0A485LUA7_9ZZZZ</name>
<dbReference type="PANTHER" id="PTHR33678">
    <property type="entry name" value="BLL1576 PROTEIN"/>
    <property type="match status" value="1"/>
</dbReference>
<dbReference type="Pfam" id="PF13007">
    <property type="entry name" value="LZ_Tnp_IS66"/>
    <property type="match status" value="1"/>
</dbReference>
<feature type="domain" description="Transposase TnpC homeodomain" evidence="4">
    <location>
        <begin position="50"/>
        <end position="125"/>
    </location>
</feature>
<feature type="domain" description="Transposase IS66 C-terminal" evidence="5">
    <location>
        <begin position="494"/>
        <end position="531"/>
    </location>
</feature>
<dbReference type="Pfam" id="PF13005">
    <property type="entry name" value="zf-IS66"/>
    <property type="match status" value="1"/>
</dbReference>
<proteinExistence type="predicted"/>
<organism evidence="6">
    <name type="scientific">anaerobic digester metagenome</name>
    <dbReference type="NCBI Taxonomy" id="1263854"/>
    <lineage>
        <taxon>unclassified sequences</taxon>
        <taxon>metagenomes</taxon>
        <taxon>ecological metagenomes</taxon>
    </lineage>
</organism>
<accession>A0A485LUA7</accession>
<gene>
    <name evidence="6" type="ORF">SCFA_110001</name>
</gene>
<evidence type="ECO:0000259" key="3">
    <source>
        <dbReference type="Pfam" id="PF13005"/>
    </source>
</evidence>
<sequence length="552" mass="62429">MQFSPENLPDDIPSLKGMVISFSRENQRFCEENRHLSESQHRYEMENKLLREQVLLMKAKLFGRKSEKLSPEEESEQQLLFDEPAEDLENDPDSEQAGAEQTIEVPAHARKKAGRKPLPENLPRVIMEHDLKEEEKVCACGCTMERIGEEISEQLEVIPAKMRVIRHVRYKYACKCCEGVEDDGPTVKIAPAPEQIIPKSIATPSLLAYIFTAKFVDALPFYRQEKIFARIGVELSRTSMCTWAMKAAERCGPVLDMLHAEIRSGPLINADETTVQVLDEPGRPSTSTSYMWVFRGGPPGKPGLIYHYHPSRASEVAETFLAGYRGYVQTDGYQGYNFLQGLEGVEHVGCWAHARRKFVEVVQARGKKGKAGSADVALQYIQKLYRIEHEAKGRGLNGEELSRERERTSKPVVEEFKAWLDKKVLQTPPKGLLGKAIAYTLGQWDRLVRYVDSPYLTPDNNLAENAIRPFVVGRKNWLFSGNAQGARASAALYSLIETAKANGLEPYSYLRYLFERLPHAHAEDEYRALLPQYLSPADLVAAQQKQKTLDPE</sequence>
<feature type="domain" description="Transposase IS66 central" evidence="2">
    <location>
        <begin position="199"/>
        <end position="487"/>
    </location>
</feature>
<dbReference type="InterPro" id="IPR004291">
    <property type="entry name" value="Transposase_IS66_central"/>
</dbReference>
<feature type="region of interest" description="Disordered" evidence="1">
    <location>
        <begin position="86"/>
        <end position="118"/>
    </location>
</feature>
<dbReference type="AlphaFoldDB" id="A0A485LUA7"/>
<dbReference type="InterPro" id="IPR039552">
    <property type="entry name" value="IS66_C"/>
</dbReference>
<dbReference type="InterPro" id="IPR024463">
    <property type="entry name" value="Transposase_TnpC_homeodom"/>
</dbReference>
<dbReference type="Pfam" id="PF03050">
    <property type="entry name" value="DDE_Tnp_IS66"/>
    <property type="match status" value="1"/>
</dbReference>
<reference evidence="6" key="1">
    <citation type="submission" date="2019-03" db="EMBL/GenBank/DDBJ databases">
        <authorList>
            <person name="Hao L."/>
        </authorList>
    </citation>
    <scope>NUCLEOTIDE SEQUENCE</scope>
</reference>
<dbReference type="Pfam" id="PF13817">
    <property type="entry name" value="DDE_Tnp_IS66_C"/>
    <property type="match status" value="1"/>
</dbReference>
<protein>
    <submittedName>
        <fullName evidence="6">Transposase</fullName>
    </submittedName>
</protein>